<dbReference type="Gene3D" id="1.20.1260.10">
    <property type="match status" value="1"/>
</dbReference>
<sequence length="172" mass="18539">MKILSLAAAAVFAFGLTAAQAQERAADALTAEQFVVAAGASNLYEIEAARIAEQRGRNAAVKTFAQQMIADHTAAGEEMKQVVAKVGLEAPTALDEAHNQKIAELREEEGEDFDETYVDQQLEAHQNAVALFSRYAETGDQADLKAFAAKTLPTLQAHLQHVQELDNADLSQ</sequence>
<dbReference type="EMBL" id="JACHOO010000001">
    <property type="protein sequence ID" value="MBB5751541.1"/>
    <property type="molecule type" value="Genomic_DNA"/>
</dbReference>
<dbReference type="InterPro" id="IPR012347">
    <property type="entry name" value="Ferritin-like"/>
</dbReference>
<dbReference type="PANTHER" id="PTHR38593">
    <property type="entry name" value="BLR2558 PROTEIN"/>
    <property type="match status" value="1"/>
</dbReference>
<organism evidence="3 4">
    <name type="scientific">Prosthecomicrobium pneumaticum</name>
    <dbReference type="NCBI Taxonomy" id="81895"/>
    <lineage>
        <taxon>Bacteria</taxon>
        <taxon>Pseudomonadati</taxon>
        <taxon>Pseudomonadota</taxon>
        <taxon>Alphaproteobacteria</taxon>
        <taxon>Hyphomicrobiales</taxon>
        <taxon>Kaistiaceae</taxon>
        <taxon>Prosthecomicrobium</taxon>
    </lineage>
</organism>
<dbReference type="PANTHER" id="PTHR38593:SF1">
    <property type="entry name" value="BLR2558 PROTEIN"/>
    <property type="match status" value="1"/>
</dbReference>
<protein>
    <submittedName>
        <fullName evidence="3">Putative membrane protein</fullName>
    </submittedName>
</protein>
<gene>
    <name evidence="3" type="ORF">GGQ63_000584</name>
</gene>
<keyword evidence="4" id="KW-1185">Reference proteome</keyword>
<dbReference type="InterPro" id="IPR025419">
    <property type="entry name" value="DUF4142"/>
</dbReference>
<dbReference type="Pfam" id="PF13628">
    <property type="entry name" value="DUF4142"/>
    <property type="match status" value="1"/>
</dbReference>
<evidence type="ECO:0000313" key="3">
    <source>
        <dbReference type="EMBL" id="MBB5751541.1"/>
    </source>
</evidence>
<accession>A0A7W9FJG1</accession>
<comment type="caution">
    <text evidence="3">The sequence shown here is derived from an EMBL/GenBank/DDBJ whole genome shotgun (WGS) entry which is preliminary data.</text>
</comment>
<proteinExistence type="predicted"/>
<evidence type="ECO:0000256" key="1">
    <source>
        <dbReference type="SAM" id="SignalP"/>
    </source>
</evidence>
<name>A0A7W9FJG1_9HYPH</name>
<dbReference type="Proteomes" id="UP000523821">
    <property type="component" value="Unassembled WGS sequence"/>
</dbReference>
<feature type="domain" description="DUF4142" evidence="2">
    <location>
        <begin position="30"/>
        <end position="165"/>
    </location>
</feature>
<keyword evidence="1" id="KW-0732">Signal</keyword>
<evidence type="ECO:0000259" key="2">
    <source>
        <dbReference type="Pfam" id="PF13628"/>
    </source>
</evidence>
<evidence type="ECO:0000313" key="4">
    <source>
        <dbReference type="Proteomes" id="UP000523821"/>
    </source>
</evidence>
<feature type="signal peptide" evidence="1">
    <location>
        <begin position="1"/>
        <end position="21"/>
    </location>
</feature>
<dbReference type="AlphaFoldDB" id="A0A7W9FJG1"/>
<reference evidence="3 4" key="1">
    <citation type="submission" date="2020-08" db="EMBL/GenBank/DDBJ databases">
        <title>Genomic Encyclopedia of Type Strains, Phase IV (KMG-IV): sequencing the most valuable type-strain genomes for metagenomic binning, comparative biology and taxonomic classification.</title>
        <authorList>
            <person name="Goeker M."/>
        </authorList>
    </citation>
    <scope>NUCLEOTIDE SEQUENCE [LARGE SCALE GENOMIC DNA]</scope>
    <source>
        <strain evidence="3 4">DSM 16268</strain>
    </source>
</reference>
<feature type="chain" id="PRO_5030726582" evidence="1">
    <location>
        <begin position="22"/>
        <end position="172"/>
    </location>
</feature>
<dbReference type="RefSeq" id="WP_183852303.1">
    <property type="nucleotide sequence ID" value="NZ_JACHOO010000001.1"/>
</dbReference>